<gene>
    <name evidence="1" type="ORF">MNBD_GAMMA17-1934</name>
</gene>
<dbReference type="EMBL" id="UOFQ01000058">
    <property type="protein sequence ID" value="VAW87126.1"/>
    <property type="molecule type" value="Genomic_DNA"/>
</dbReference>
<sequence>MFPTCVGMNRQAGISRPAGICVEEGAPSLVEKKRSQYLSAIEKAEMLDEAQLRVLKKRVLLLTDDKELMGFLDQLDSSYRLERIEIRQNTGK</sequence>
<reference evidence="1" key="1">
    <citation type="submission" date="2018-06" db="EMBL/GenBank/DDBJ databases">
        <authorList>
            <person name="Zhirakovskaya E."/>
        </authorList>
    </citation>
    <scope>NUCLEOTIDE SEQUENCE</scope>
</reference>
<organism evidence="1">
    <name type="scientific">hydrothermal vent metagenome</name>
    <dbReference type="NCBI Taxonomy" id="652676"/>
    <lineage>
        <taxon>unclassified sequences</taxon>
        <taxon>metagenomes</taxon>
        <taxon>ecological metagenomes</taxon>
    </lineage>
</organism>
<name>A0A3B1A2L0_9ZZZZ</name>
<dbReference type="AlphaFoldDB" id="A0A3B1A2L0"/>
<proteinExistence type="predicted"/>
<protein>
    <submittedName>
        <fullName evidence="1">Uncharacterized protein</fullName>
    </submittedName>
</protein>
<evidence type="ECO:0000313" key="1">
    <source>
        <dbReference type="EMBL" id="VAW87126.1"/>
    </source>
</evidence>
<accession>A0A3B1A2L0</accession>